<reference evidence="3" key="1">
    <citation type="submission" date="2018-08" db="EMBL/GenBank/DDBJ databases">
        <title>Comparative genomics of wild bee and flower associated Lactobacillus reveals potential adaptation to the bee host.</title>
        <authorList>
            <person name="Vuong H.Q."/>
            <person name="Mcfrederick Q.S."/>
        </authorList>
    </citation>
    <scope>NUCLEOTIDE SEQUENCE</scope>
    <source>
        <strain evidence="3">HV_63</strain>
    </source>
</reference>
<comment type="caution">
    <text evidence="3">The sequence shown here is derived from an EMBL/GenBank/DDBJ whole genome shotgun (WGS) entry which is preliminary data.</text>
</comment>
<evidence type="ECO:0000313" key="4">
    <source>
        <dbReference type="Proteomes" id="UP000784700"/>
    </source>
</evidence>
<dbReference type="InterPro" id="IPR048923">
    <property type="entry name" value="RE_NgoFVII_C"/>
</dbReference>
<gene>
    <name evidence="3" type="ORF">DY130_07310</name>
</gene>
<dbReference type="RefSeq" id="WP_140925352.1">
    <property type="nucleotide sequence ID" value="NZ_QUBE01000007.1"/>
</dbReference>
<dbReference type="Gene3D" id="3.30.870.10">
    <property type="entry name" value="Endonuclease Chain A"/>
    <property type="match status" value="1"/>
</dbReference>
<organism evidence="3 4">
    <name type="scientific">Apilactobacillus micheneri</name>
    <dbReference type="NCBI Taxonomy" id="1899430"/>
    <lineage>
        <taxon>Bacteria</taxon>
        <taxon>Bacillati</taxon>
        <taxon>Bacillota</taxon>
        <taxon>Bacilli</taxon>
        <taxon>Lactobacillales</taxon>
        <taxon>Lactobacillaceae</taxon>
        <taxon>Apilactobacillus</taxon>
    </lineage>
</organism>
<dbReference type="Proteomes" id="UP000784700">
    <property type="component" value="Unassembled WGS sequence"/>
</dbReference>
<evidence type="ECO:0000259" key="1">
    <source>
        <dbReference type="Pfam" id="PF09565"/>
    </source>
</evidence>
<dbReference type="InterPro" id="IPR019065">
    <property type="entry name" value="RE_NgoFVII_N"/>
</dbReference>
<evidence type="ECO:0000259" key="2">
    <source>
        <dbReference type="Pfam" id="PF20731"/>
    </source>
</evidence>
<keyword evidence="3" id="KW-0378">Hydrolase</keyword>
<keyword evidence="3" id="KW-0540">Nuclease</keyword>
<protein>
    <submittedName>
        <fullName evidence="3">NgoFVII family restriction endonuclease</fullName>
    </submittedName>
</protein>
<dbReference type="Pfam" id="PF20731">
    <property type="entry name" value="RE_NgoFVII_C"/>
    <property type="match status" value="1"/>
</dbReference>
<evidence type="ECO:0000313" key="3">
    <source>
        <dbReference type="EMBL" id="TPR42395.1"/>
    </source>
</evidence>
<feature type="domain" description="Restriction endonuclease type II NgoFVII C-terminal B3-like DNA-binding" evidence="2">
    <location>
        <begin position="178"/>
        <end position="322"/>
    </location>
</feature>
<dbReference type="GO" id="GO:0004519">
    <property type="term" value="F:endonuclease activity"/>
    <property type="evidence" value="ECO:0007669"/>
    <property type="project" value="UniProtKB-KW"/>
</dbReference>
<accession>A0A9Q8ILQ7</accession>
<sequence>MAFYYKDIDNTIFQKYSNKGNIDELVIISGYIGPEPVSRLKHLNLKTRIIAGMYSNGINKHLYDSLDSSVKQNGNLTIYYSKIDVHSKIYIWLEKNSPKYILMGSANFSNNGLQTNYRESLCDVDLNNSKRLMDYFKQIINQSTKSPKITVNNKKVFNSGLIINSNSVTLPLYSNNKKMRNYVPTKSGLNWGSGSSNGHTSTGDAYIAIPVEVIKKLPNFFNPFDIYYKSKSARLRKSEPIEIIWDDGHVMQASLEGKQVVNGISYPKQIASYSNKTRKQLGHGAKSILGRYLRKRMNIPLSKTIEYKDLINYGRTSINITKVSDGVYTADFS</sequence>
<name>A0A9Q8ILQ7_9LACO</name>
<dbReference type="EMBL" id="QUBG01000013">
    <property type="protein sequence ID" value="TPR42395.1"/>
    <property type="molecule type" value="Genomic_DNA"/>
</dbReference>
<proteinExistence type="predicted"/>
<dbReference type="SUPFAM" id="SSF56024">
    <property type="entry name" value="Phospholipase D/nuclease"/>
    <property type="match status" value="1"/>
</dbReference>
<feature type="domain" description="Restriction endonuclease type II NgoFVII N-terminal" evidence="1">
    <location>
        <begin position="7"/>
        <end position="146"/>
    </location>
</feature>
<dbReference type="Pfam" id="PF09565">
    <property type="entry name" value="RE_NgoFVII"/>
    <property type="match status" value="1"/>
</dbReference>
<keyword evidence="3" id="KW-0255">Endonuclease</keyword>
<dbReference type="AlphaFoldDB" id="A0A9Q8ILQ7"/>
<dbReference type="CDD" id="cd09117">
    <property type="entry name" value="PLDc_Bfil_DEXD_like"/>
    <property type="match status" value="1"/>
</dbReference>